<dbReference type="InterPro" id="IPR029479">
    <property type="entry name" value="Nitroreductase"/>
</dbReference>
<keyword evidence="5" id="KW-0560">Oxidoreductase</keyword>
<keyword evidence="3" id="KW-0285">Flavoprotein</keyword>
<sequence length="215" mass="23804">MFDLDQTIKDRHSTRKFLSQPVPRALLDEALALAQMAPSNSNIQPWRLVFAQGGCRDRLQEALLNLAKQQPNVSPLPSAFQHYRQELGAQVYGAMGITRDDKANRQLAVLRNYEFFGAPMVAIVCMHQDLGVADALSVGMYLQTLVLSLTARGIGTCVEVSLATYPEIIRNELNIPPELLIICGLAVGYSDPDFPANHLHISRESVERNVSFQGD</sequence>
<accession>A0A367RAS9</accession>
<evidence type="ECO:0000313" key="7">
    <source>
        <dbReference type="EMBL" id="RCJ32634.1"/>
    </source>
</evidence>
<organism evidence="7 8">
    <name type="scientific">Nostoc punctiforme NIES-2108</name>
    <dbReference type="NCBI Taxonomy" id="1356359"/>
    <lineage>
        <taxon>Bacteria</taxon>
        <taxon>Bacillati</taxon>
        <taxon>Cyanobacteriota</taxon>
        <taxon>Cyanophyceae</taxon>
        <taxon>Nostocales</taxon>
        <taxon>Nostocaceae</taxon>
        <taxon>Nostoc</taxon>
    </lineage>
</organism>
<reference evidence="7 8" key="1">
    <citation type="submission" date="2016-04" db="EMBL/GenBank/DDBJ databases">
        <authorList>
            <person name="Evans L.H."/>
            <person name="Alamgir A."/>
            <person name="Owens N."/>
            <person name="Weber N.D."/>
            <person name="Virtaneva K."/>
            <person name="Barbian K."/>
            <person name="Babar A."/>
            <person name="Rosenke K."/>
        </authorList>
    </citation>
    <scope>NUCLEOTIDE SEQUENCE [LARGE SCALE GENOMIC DNA]</scope>
    <source>
        <strain evidence="7">NIES-2108</strain>
    </source>
</reference>
<proteinExistence type="inferred from homology"/>
<evidence type="ECO:0000256" key="2">
    <source>
        <dbReference type="ARBA" id="ARBA00007118"/>
    </source>
</evidence>
<name>A0A367RAS9_NOSPU</name>
<dbReference type="SUPFAM" id="SSF55469">
    <property type="entry name" value="FMN-dependent nitroreductase-like"/>
    <property type="match status" value="1"/>
</dbReference>
<comment type="cofactor">
    <cofactor evidence="1">
        <name>FMN</name>
        <dbReference type="ChEBI" id="CHEBI:58210"/>
    </cofactor>
</comment>
<dbReference type="Gene3D" id="3.40.109.10">
    <property type="entry name" value="NADH Oxidase"/>
    <property type="match status" value="1"/>
</dbReference>
<evidence type="ECO:0000256" key="3">
    <source>
        <dbReference type="ARBA" id="ARBA00022630"/>
    </source>
</evidence>
<evidence type="ECO:0000256" key="1">
    <source>
        <dbReference type="ARBA" id="ARBA00001917"/>
    </source>
</evidence>
<dbReference type="PANTHER" id="PTHR43673">
    <property type="entry name" value="NAD(P)H NITROREDUCTASE YDGI-RELATED"/>
    <property type="match status" value="1"/>
</dbReference>
<evidence type="ECO:0000256" key="5">
    <source>
        <dbReference type="ARBA" id="ARBA00023002"/>
    </source>
</evidence>
<comment type="caution">
    <text evidence="7">The sequence shown here is derived from an EMBL/GenBank/DDBJ whole genome shotgun (WGS) entry which is preliminary data.</text>
</comment>
<feature type="domain" description="Nitroreductase" evidence="6">
    <location>
        <begin position="8"/>
        <end position="189"/>
    </location>
</feature>
<comment type="similarity">
    <text evidence="2">Belongs to the nitroreductase family.</text>
</comment>
<dbReference type="PANTHER" id="PTHR43673:SF2">
    <property type="entry name" value="NITROREDUCTASE"/>
    <property type="match status" value="1"/>
</dbReference>
<dbReference type="EMBL" id="LXQE01000164">
    <property type="protein sequence ID" value="RCJ32634.1"/>
    <property type="molecule type" value="Genomic_DNA"/>
</dbReference>
<dbReference type="InterPro" id="IPR000415">
    <property type="entry name" value="Nitroreductase-like"/>
</dbReference>
<dbReference type="Pfam" id="PF00881">
    <property type="entry name" value="Nitroreductase"/>
    <property type="match status" value="1"/>
</dbReference>
<dbReference type="Proteomes" id="UP000252085">
    <property type="component" value="Unassembled WGS sequence"/>
</dbReference>
<evidence type="ECO:0000259" key="6">
    <source>
        <dbReference type="Pfam" id="PF00881"/>
    </source>
</evidence>
<keyword evidence="4" id="KW-0288">FMN</keyword>
<dbReference type="AlphaFoldDB" id="A0A367RAS9"/>
<evidence type="ECO:0000256" key="4">
    <source>
        <dbReference type="ARBA" id="ARBA00022643"/>
    </source>
</evidence>
<gene>
    <name evidence="7" type="ORF">A6769_27595</name>
</gene>
<protein>
    <submittedName>
        <fullName evidence="7">Oxidoreductase</fullName>
    </submittedName>
</protein>
<dbReference type="CDD" id="cd02136">
    <property type="entry name" value="PnbA_NfnB-like"/>
    <property type="match status" value="1"/>
</dbReference>
<evidence type="ECO:0000313" key="8">
    <source>
        <dbReference type="Proteomes" id="UP000252085"/>
    </source>
</evidence>
<dbReference type="GO" id="GO:0016491">
    <property type="term" value="F:oxidoreductase activity"/>
    <property type="evidence" value="ECO:0007669"/>
    <property type="project" value="UniProtKB-KW"/>
</dbReference>